<dbReference type="Gene3D" id="2.40.160.60">
    <property type="entry name" value="Outer membrane protein transport protein (OMPP1/FadL/TodX)"/>
    <property type="match status" value="1"/>
</dbReference>
<reference evidence="2 3" key="1">
    <citation type="submission" date="2019-04" db="EMBL/GenBank/DDBJ databases">
        <title>Draft genome sequence of Robertkochia marina CC-AMO-30D.</title>
        <authorList>
            <person name="Hameed A."/>
            <person name="Lin S.-Y."/>
            <person name="Shahina M."/>
            <person name="Lai W.-A."/>
            <person name="Young C.-C."/>
        </authorList>
    </citation>
    <scope>NUCLEOTIDE SEQUENCE [LARGE SCALE GENOMIC DNA]</scope>
    <source>
        <strain evidence="2 3">CC-AMO-30D</strain>
    </source>
</reference>
<name>A0A4S3LYF1_9FLAO</name>
<comment type="caution">
    <text evidence="2">The sequence shown here is derived from an EMBL/GenBank/DDBJ whole genome shotgun (WGS) entry which is preliminary data.</text>
</comment>
<dbReference type="OrthoDB" id="9765571at2"/>
<accession>A0A4S3LYF1</accession>
<dbReference type="AlphaFoldDB" id="A0A4S3LYF1"/>
<dbReference type="EMBL" id="SSMC01000004">
    <property type="protein sequence ID" value="THD65817.1"/>
    <property type="molecule type" value="Genomic_DNA"/>
</dbReference>
<dbReference type="Proteomes" id="UP000305939">
    <property type="component" value="Unassembled WGS sequence"/>
</dbReference>
<organism evidence="2 3">
    <name type="scientific">Robertkochia marina</name>
    <dbReference type="NCBI Taxonomy" id="1227945"/>
    <lineage>
        <taxon>Bacteria</taxon>
        <taxon>Pseudomonadati</taxon>
        <taxon>Bacteroidota</taxon>
        <taxon>Flavobacteriia</taxon>
        <taxon>Flavobacteriales</taxon>
        <taxon>Flavobacteriaceae</taxon>
        <taxon>Robertkochia</taxon>
    </lineage>
</organism>
<evidence type="ECO:0000313" key="2">
    <source>
        <dbReference type="EMBL" id="THD65817.1"/>
    </source>
</evidence>
<feature type="signal peptide" evidence="1">
    <location>
        <begin position="1"/>
        <end position="19"/>
    </location>
</feature>
<dbReference type="SUPFAM" id="SSF56935">
    <property type="entry name" value="Porins"/>
    <property type="match status" value="1"/>
</dbReference>
<evidence type="ECO:0000313" key="3">
    <source>
        <dbReference type="Proteomes" id="UP000305939"/>
    </source>
</evidence>
<feature type="chain" id="PRO_5020880564" evidence="1">
    <location>
        <begin position="20"/>
        <end position="504"/>
    </location>
</feature>
<gene>
    <name evidence="2" type="ORF">E7Z59_14635</name>
</gene>
<keyword evidence="3" id="KW-1185">Reference proteome</keyword>
<proteinExistence type="predicted"/>
<keyword evidence="1" id="KW-0732">Signal</keyword>
<protein>
    <submittedName>
        <fullName evidence="2">Aromatic hydrocarbon degradation protein</fullName>
    </submittedName>
</protein>
<evidence type="ECO:0000256" key="1">
    <source>
        <dbReference type="SAM" id="SignalP"/>
    </source>
</evidence>
<dbReference type="RefSeq" id="WP_136337100.1">
    <property type="nucleotide sequence ID" value="NZ_QXMP01000027.1"/>
</dbReference>
<sequence>MKRILTLVLSGLFLSGLQAQSINDVTALSEADLLGTARYRALSGAFGALGGDLSALNNNPAASAVFNYSSFTFTGAAYFKENTAFFGNGIASQRETNYEINQAGGVLVFKNNNKNGFRKIALGFNYDIQNNFDNDIFIAGTGNQSVADYFVANANGFSTNDLSVLDGESVADAYINIGNSLGFAAQQGFLGYQAFVIDPAANSNNSYVSNATLNNGVQQEQRILTSGTDSKFTLNLGGQYNENLYMGVGLNLHAVNRRTIIRFDEFNYAPDSFLQYTQFDNELYTFGSGFSANAGFIAKLGNSLRLGGSYQTPTWYDLGDELWQGINTDILNSTTDELELVEVYPDVIYRFPDYSLRLPSKWMASGAFVLGNAGLISAEYTFQDMSNAQLRPTSDPFFAEQNFAISQELRAVSTFRLGAEMRAGRWSFRGGYRFEESAYQNQNTIGDLNGYSLGLGVDFGGSALDFAWSGSQRDINQTLYPGLSNTARIDEERSDWILSYTVKF</sequence>